<evidence type="ECO:0000313" key="4">
    <source>
        <dbReference type="Proteomes" id="UP000183192"/>
    </source>
</evidence>
<evidence type="ECO:0000256" key="1">
    <source>
        <dbReference type="ARBA" id="ARBA00010364"/>
    </source>
</evidence>
<reference evidence="3 4" key="1">
    <citation type="journal article" date="2016" name="Environ. Microbiol.">
        <title>Genomic resolution of a cold subsurface aquifer community provides metabolic insights for novel microbes adapted to high CO concentrations.</title>
        <authorList>
            <person name="Probst A.J."/>
            <person name="Castelle C.J."/>
            <person name="Singh A."/>
            <person name="Brown C.T."/>
            <person name="Anantharaman K."/>
            <person name="Sharon I."/>
            <person name="Hug L.A."/>
            <person name="Burstein D."/>
            <person name="Emerson J.B."/>
            <person name="Thomas B.C."/>
            <person name="Banfield J.F."/>
        </authorList>
    </citation>
    <scope>NUCLEOTIDE SEQUENCE [LARGE SCALE GENOMIC DNA]</scope>
    <source>
        <strain evidence="3">CG1_02_37_44</strain>
    </source>
</reference>
<dbReference type="Pfam" id="PF02594">
    <property type="entry name" value="DUF167"/>
    <property type="match status" value="1"/>
</dbReference>
<accession>A0A1J4T8A0</accession>
<comment type="similarity">
    <text evidence="1 2">Belongs to the UPF0235 family.</text>
</comment>
<dbReference type="PANTHER" id="PTHR13420:SF7">
    <property type="entry name" value="UPF0235 PROTEIN C15ORF40"/>
    <property type="match status" value="1"/>
</dbReference>
<dbReference type="SUPFAM" id="SSF69786">
    <property type="entry name" value="YggU-like"/>
    <property type="match status" value="1"/>
</dbReference>
<dbReference type="STRING" id="1805146.AUJ27_03655"/>
<dbReference type="InterPro" id="IPR003746">
    <property type="entry name" value="DUF167"/>
</dbReference>
<dbReference type="NCBIfam" id="TIGR00251">
    <property type="entry name" value="DUF167 family protein"/>
    <property type="match status" value="1"/>
</dbReference>
<dbReference type="HAMAP" id="MF_00634">
    <property type="entry name" value="UPF0235"/>
    <property type="match status" value="1"/>
</dbReference>
<dbReference type="GO" id="GO:0005737">
    <property type="term" value="C:cytoplasm"/>
    <property type="evidence" value="ECO:0007669"/>
    <property type="project" value="TreeGrafter"/>
</dbReference>
<sequence>MLLKFAHQLNKNNEVCLRLKINPGAPETKIKEILADADGNTIKIDIAAPADKGRANKEIIRFLAKEFEVLKNNIKIIKGAKEKIKLIKITK</sequence>
<proteinExistence type="inferred from homology"/>
<evidence type="ECO:0000256" key="2">
    <source>
        <dbReference type="HAMAP-Rule" id="MF_00634"/>
    </source>
</evidence>
<name>A0A1J4T8A0_9BACT</name>
<dbReference type="SMART" id="SM01152">
    <property type="entry name" value="DUF167"/>
    <property type="match status" value="1"/>
</dbReference>
<dbReference type="Gene3D" id="3.30.1200.10">
    <property type="entry name" value="YggU-like"/>
    <property type="match status" value="1"/>
</dbReference>
<dbReference type="Proteomes" id="UP000183192">
    <property type="component" value="Unassembled WGS sequence"/>
</dbReference>
<dbReference type="InterPro" id="IPR036591">
    <property type="entry name" value="YggU-like_sf"/>
</dbReference>
<protein>
    <recommendedName>
        <fullName evidence="2">UPF0235 protein AUJ27_03655</fullName>
    </recommendedName>
</protein>
<comment type="caution">
    <text evidence="3">The sequence shown here is derived from an EMBL/GenBank/DDBJ whole genome shotgun (WGS) entry which is preliminary data.</text>
</comment>
<gene>
    <name evidence="3" type="ORF">AUJ27_03655</name>
</gene>
<dbReference type="AlphaFoldDB" id="A0A1J4T8A0"/>
<evidence type="ECO:0000313" key="3">
    <source>
        <dbReference type="EMBL" id="OIO06718.1"/>
    </source>
</evidence>
<dbReference type="EMBL" id="MNUU01000071">
    <property type="protein sequence ID" value="OIO06718.1"/>
    <property type="molecule type" value="Genomic_DNA"/>
</dbReference>
<organism evidence="3 4">
    <name type="scientific">Candidatus Falkowbacteria bacterium CG1_02_37_44</name>
    <dbReference type="NCBI Taxonomy" id="1805146"/>
    <lineage>
        <taxon>Bacteria</taxon>
        <taxon>Candidatus Falkowiibacteriota</taxon>
    </lineage>
</organism>
<dbReference type="PANTHER" id="PTHR13420">
    <property type="entry name" value="UPF0235 PROTEIN C15ORF40"/>
    <property type="match status" value="1"/>
</dbReference>